<protein>
    <submittedName>
        <fullName evidence="1">Uncharacterized protein</fullName>
    </submittedName>
</protein>
<dbReference type="AlphaFoldDB" id="A0A2T0WGR4"/>
<gene>
    <name evidence="1" type="ORF">CLW00_11156</name>
</gene>
<dbReference type="EMBL" id="PVTR01000011">
    <property type="protein sequence ID" value="PRY85714.1"/>
    <property type="molecule type" value="Genomic_DNA"/>
</dbReference>
<comment type="caution">
    <text evidence="1">The sequence shown here is derived from an EMBL/GenBank/DDBJ whole genome shotgun (WGS) entry which is preliminary data.</text>
</comment>
<organism evidence="1 2">
    <name type="scientific">Mongoliibacter ruber</name>
    <dbReference type="NCBI Taxonomy" id="1750599"/>
    <lineage>
        <taxon>Bacteria</taxon>
        <taxon>Pseudomonadati</taxon>
        <taxon>Bacteroidota</taxon>
        <taxon>Cytophagia</taxon>
        <taxon>Cytophagales</taxon>
        <taxon>Cyclobacteriaceae</taxon>
        <taxon>Mongoliibacter</taxon>
    </lineage>
</organism>
<evidence type="ECO:0000313" key="2">
    <source>
        <dbReference type="Proteomes" id="UP000238157"/>
    </source>
</evidence>
<sequence>MIQNLRNFLFKQFRLLACMLALFFVVLAVFDGFEVEEDIEYEGHFLDEADFDYVDFPTSISRPSSNSTSKVQRIELVRIYDFFLSVIRFEVKPVQCLTYIPIEIFSSLDILIGKSISSNAP</sequence>
<proteinExistence type="predicted"/>
<dbReference type="Proteomes" id="UP000238157">
    <property type="component" value="Unassembled WGS sequence"/>
</dbReference>
<evidence type="ECO:0000313" key="1">
    <source>
        <dbReference type="EMBL" id="PRY85714.1"/>
    </source>
</evidence>
<name>A0A2T0WGR4_9BACT</name>
<keyword evidence="2" id="KW-1185">Reference proteome</keyword>
<accession>A0A2T0WGR4</accession>
<reference evidence="1 2" key="1">
    <citation type="submission" date="2018-03" db="EMBL/GenBank/DDBJ databases">
        <title>Genomic Encyclopedia of Archaeal and Bacterial Type Strains, Phase II (KMG-II): from individual species to whole genera.</title>
        <authorList>
            <person name="Goeker M."/>
        </authorList>
    </citation>
    <scope>NUCLEOTIDE SEQUENCE [LARGE SCALE GENOMIC DNA]</scope>
    <source>
        <strain evidence="1 2">DSM 27929</strain>
    </source>
</reference>
<dbReference type="RefSeq" id="WP_245917345.1">
    <property type="nucleotide sequence ID" value="NZ_PVTR01000011.1"/>
</dbReference>